<dbReference type="Proteomes" id="UP000264208">
    <property type="component" value="Chromosome"/>
</dbReference>
<feature type="transmembrane region" description="Helical" evidence="1">
    <location>
        <begin position="6"/>
        <end position="23"/>
    </location>
</feature>
<gene>
    <name evidence="2" type="ORF">MMKA1_08130</name>
</gene>
<organism evidence="2 3">
    <name type="scientific">Methanococcus maripaludis KA1</name>
    <dbReference type="NCBI Taxonomy" id="637914"/>
    <lineage>
        <taxon>Archaea</taxon>
        <taxon>Methanobacteriati</taxon>
        <taxon>Methanobacteriota</taxon>
        <taxon>Methanomada group</taxon>
        <taxon>Methanococci</taxon>
        <taxon>Methanococcales</taxon>
        <taxon>Methanococcaceae</taxon>
        <taxon>Methanococcus</taxon>
    </lineage>
</organism>
<dbReference type="AlphaFoldDB" id="A0A2Z5PE77"/>
<dbReference type="KEGG" id="mmak:MMKA1_08130"/>
<accession>A0A2Z5PE77</accession>
<dbReference type="EMBL" id="AP011526">
    <property type="protein sequence ID" value="BAP60930.1"/>
    <property type="molecule type" value="Genomic_DNA"/>
</dbReference>
<proteinExistence type="predicted"/>
<name>A0A2Z5PE77_METMI</name>
<protein>
    <submittedName>
        <fullName evidence="2">Uncharacterized protein</fullName>
    </submittedName>
</protein>
<reference evidence="2 3" key="1">
    <citation type="submission" date="2009-06" db="EMBL/GenBank/DDBJ databases">
        <title>Molecular Evidence for Microbiologically Influenced Corrosion from genome of Methanogen.</title>
        <authorList>
            <person name="Ito N."/>
            <person name="Tsurumaru H."/>
            <person name="Shimizu A."/>
            <person name="Harada T."/>
            <person name="Hosoyama A."/>
            <person name="Horikawa H."/>
            <person name="Wakai S."/>
            <person name="Sasaki K."/>
            <person name="Nishijima K."/>
            <person name="Ataku H."/>
            <person name="Yamazaki J."/>
            <person name="Mise M."/>
            <person name="Yamazaki S."/>
            <person name="Tanikawa S."/>
            <person name="Harayama S."/>
            <person name="Fujita N."/>
        </authorList>
    </citation>
    <scope>NUCLEOTIDE SEQUENCE [LARGE SCALE GENOMIC DNA]</scope>
    <source>
        <strain evidence="3">KA1 ( NBRC 102054)</strain>
    </source>
</reference>
<sequence length="100" mass="10799">MEFNILIAIVVAICSGIMGMTKIGKLIAAVVAIFTIMPFLMETVLTIMFFINNPADVTVFTDVFSKYLIDYIYLLINLSVPSWVGLVAGVSLSESMGIGG</sequence>
<evidence type="ECO:0000313" key="2">
    <source>
        <dbReference type="EMBL" id="BAP60930.1"/>
    </source>
</evidence>
<dbReference type="GeneID" id="41279229"/>
<feature type="transmembrane region" description="Helical" evidence="1">
    <location>
        <begin position="71"/>
        <end position="92"/>
    </location>
</feature>
<keyword evidence="1" id="KW-1133">Transmembrane helix</keyword>
<keyword evidence="1" id="KW-0472">Membrane</keyword>
<evidence type="ECO:0000313" key="3">
    <source>
        <dbReference type="Proteomes" id="UP000264208"/>
    </source>
</evidence>
<dbReference type="RefSeq" id="WP_146778140.1">
    <property type="nucleotide sequence ID" value="NZ_AP011526.1"/>
</dbReference>
<keyword evidence="1" id="KW-0812">Transmembrane</keyword>
<evidence type="ECO:0000256" key="1">
    <source>
        <dbReference type="SAM" id="Phobius"/>
    </source>
</evidence>
<feature type="transmembrane region" description="Helical" evidence="1">
    <location>
        <begin position="30"/>
        <end position="51"/>
    </location>
</feature>